<dbReference type="EMBL" id="HG994588">
    <property type="protein sequence ID" value="CAF3047401.1"/>
    <property type="molecule type" value="Genomic_DNA"/>
</dbReference>
<accession>A0A7R8HFM9</accession>
<keyword evidence="3" id="KW-1185">Reference proteome</keyword>
<gene>
    <name evidence="2" type="ORF">LSAA_14739</name>
</gene>
<sequence length="231" mass="26276">MNPIKGADNDIPSVISTNTDDYEAITVDETTIISCNTNDDPNELGKEKSSLRETESCKKGQSIDIDEESGAIEPLTPPKSRKLLRSQTKSGSEKNLSLIPDYRRDESQVQGRAQTVSKAKKMRREKRKCGTQVYNPRLMLCWKRHFDKNWSRNDREAADDTKLDNIFHPSAPTSIYFLNLTHTLVSDLVSFIDVICENSSLITKNTIDIILKFIFCVNTPTLDNKKREYDP</sequence>
<feature type="compositionally biased region" description="Polar residues" evidence="1">
    <location>
        <begin position="108"/>
        <end position="117"/>
    </location>
</feature>
<evidence type="ECO:0000313" key="2">
    <source>
        <dbReference type="EMBL" id="CAF3047401.1"/>
    </source>
</evidence>
<feature type="compositionally biased region" description="Polar residues" evidence="1">
    <location>
        <begin position="85"/>
        <end position="95"/>
    </location>
</feature>
<organism evidence="2 3">
    <name type="scientific">Lepeophtheirus salmonis</name>
    <name type="common">Salmon louse</name>
    <name type="synonym">Caligus salmonis</name>
    <dbReference type="NCBI Taxonomy" id="72036"/>
    <lineage>
        <taxon>Eukaryota</taxon>
        <taxon>Metazoa</taxon>
        <taxon>Ecdysozoa</taxon>
        <taxon>Arthropoda</taxon>
        <taxon>Crustacea</taxon>
        <taxon>Multicrustacea</taxon>
        <taxon>Hexanauplia</taxon>
        <taxon>Copepoda</taxon>
        <taxon>Siphonostomatoida</taxon>
        <taxon>Caligidae</taxon>
        <taxon>Lepeophtheirus</taxon>
    </lineage>
</organism>
<feature type="region of interest" description="Disordered" evidence="1">
    <location>
        <begin position="36"/>
        <end position="125"/>
    </location>
</feature>
<proteinExistence type="predicted"/>
<feature type="compositionally biased region" description="Basic and acidic residues" evidence="1">
    <location>
        <begin position="43"/>
        <end position="58"/>
    </location>
</feature>
<reference evidence="2" key="1">
    <citation type="submission" date="2021-02" db="EMBL/GenBank/DDBJ databases">
        <authorList>
            <person name="Bekaert M."/>
        </authorList>
    </citation>
    <scope>NUCLEOTIDE SEQUENCE</scope>
    <source>
        <strain evidence="2">IoA-00</strain>
    </source>
</reference>
<evidence type="ECO:0000256" key="1">
    <source>
        <dbReference type="SAM" id="MobiDB-lite"/>
    </source>
</evidence>
<protein>
    <submittedName>
        <fullName evidence="2">(salmon louse) hypothetical protein</fullName>
    </submittedName>
</protein>
<dbReference type="AlphaFoldDB" id="A0A7R8HFM9"/>
<dbReference type="Proteomes" id="UP000675881">
    <property type="component" value="Chromosome 9"/>
</dbReference>
<name>A0A7R8HFM9_LEPSM</name>
<evidence type="ECO:0000313" key="3">
    <source>
        <dbReference type="Proteomes" id="UP000675881"/>
    </source>
</evidence>